<dbReference type="Gene3D" id="2.60.40.420">
    <property type="entry name" value="Cupredoxins - blue copper proteins"/>
    <property type="match status" value="1"/>
</dbReference>
<dbReference type="InterPro" id="IPR000923">
    <property type="entry name" value="BlueCu_1"/>
</dbReference>
<dbReference type="PANTHER" id="PTHR36507">
    <property type="entry name" value="BLL1555 PROTEIN"/>
    <property type="match status" value="1"/>
</dbReference>
<keyword evidence="3 7" id="KW-0479">Metal-binding</keyword>
<evidence type="ECO:0000259" key="8">
    <source>
        <dbReference type="Pfam" id="PF00127"/>
    </source>
</evidence>
<evidence type="ECO:0000313" key="10">
    <source>
        <dbReference type="Proteomes" id="UP001056766"/>
    </source>
</evidence>
<keyword evidence="6 7" id="KW-0186">Copper</keyword>
<dbReference type="InterPro" id="IPR002386">
    <property type="entry name" value="Amicyanin/Pseudoazurin"/>
</dbReference>
<feature type="binding site" evidence="7">
    <location>
        <position position="74"/>
    </location>
    <ligand>
        <name>Cu cation</name>
        <dbReference type="ChEBI" id="CHEBI:23378"/>
    </ligand>
</feature>
<dbReference type="EMBL" id="JAGSOI010000056">
    <property type="protein sequence ID" value="MCM1987554.1"/>
    <property type="molecule type" value="Genomic_DNA"/>
</dbReference>
<evidence type="ECO:0000313" key="9">
    <source>
        <dbReference type="EMBL" id="MCM1987554.1"/>
    </source>
</evidence>
<gene>
    <name evidence="9" type="ORF">KDK67_11290</name>
</gene>
<feature type="domain" description="Blue (type 1) copper" evidence="8">
    <location>
        <begin position="4"/>
        <end position="84"/>
    </location>
</feature>
<comment type="subcellular location">
    <subcellularLocation>
        <location evidence="1">Periplasm</location>
    </subcellularLocation>
</comment>
<proteinExistence type="predicted"/>
<feature type="binding site" evidence="7">
    <location>
        <position position="37"/>
    </location>
    <ligand>
        <name>Cu cation</name>
        <dbReference type="ChEBI" id="CHEBI:23378"/>
    </ligand>
</feature>
<dbReference type="Pfam" id="PF00127">
    <property type="entry name" value="Copper-bind"/>
    <property type="match status" value="1"/>
</dbReference>
<evidence type="ECO:0000256" key="4">
    <source>
        <dbReference type="ARBA" id="ARBA00022764"/>
    </source>
</evidence>
<organism evidence="9 10">
    <name type="scientific">Methanococcoides seepicolus</name>
    <dbReference type="NCBI Taxonomy" id="2828780"/>
    <lineage>
        <taxon>Archaea</taxon>
        <taxon>Methanobacteriati</taxon>
        <taxon>Methanobacteriota</taxon>
        <taxon>Stenosarchaea group</taxon>
        <taxon>Methanomicrobia</taxon>
        <taxon>Methanosarcinales</taxon>
        <taxon>Methanosarcinaceae</taxon>
        <taxon>Methanococcoides</taxon>
    </lineage>
</organism>
<dbReference type="PRINTS" id="PR00155">
    <property type="entry name" value="AMICYANIN"/>
</dbReference>
<dbReference type="Proteomes" id="UP001056766">
    <property type="component" value="Unassembled WGS sequence"/>
</dbReference>
<evidence type="ECO:0000256" key="2">
    <source>
        <dbReference type="ARBA" id="ARBA00022448"/>
    </source>
</evidence>
<dbReference type="GO" id="GO:0005507">
    <property type="term" value="F:copper ion binding"/>
    <property type="evidence" value="ECO:0007669"/>
    <property type="project" value="InterPro"/>
</dbReference>
<evidence type="ECO:0000256" key="3">
    <source>
        <dbReference type="ARBA" id="ARBA00022723"/>
    </source>
</evidence>
<reference evidence="9" key="1">
    <citation type="journal article" date="2021" name="mSystems">
        <title>Bacteria and Archaea Synergistically Convert Glycine Betaine to Biogenic Methane in the Formosa Cold Seep of the South China Sea.</title>
        <authorList>
            <person name="Li L."/>
            <person name="Zhang W."/>
            <person name="Zhang S."/>
            <person name="Song L."/>
            <person name="Sun Q."/>
            <person name="Zhang H."/>
            <person name="Xiang H."/>
            <person name="Dong X."/>
        </authorList>
    </citation>
    <scope>NUCLEOTIDE SEQUENCE</scope>
    <source>
        <strain evidence="9">LLY</strain>
    </source>
</reference>
<dbReference type="SUPFAM" id="SSF49503">
    <property type="entry name" value="Cupredoxins"/>
    <property type="match status" value="1"/>
</dbReference>
<dbReference type="GO" id="GO:0042597">
    <property type="term" value="C:periplasmic space"/>
    <property type="evidence" value="ECO:0007669"/>
    <property type="project" value="UniProtKB-SubCell"/>
</dbReference>
<name>A0A9E4ZIF4_9EURY</name>
<evidence type="ECO:0000256" key="6">
    <source>
        <dbReference type="ARBA" id="ARBA00023008"/>
    </source>
</evidence>
<evidence type="ECO:0000256" key="1">
    <source>
        <dbReference type="ARBA" id="ARBA00004418"/>
    </source>
</evidence>
<feature type="binding site" evidence="7">
    <location>
        <position position="71"/>
    </location>
    <ligand>
        <name>Cu cation</name>
        <dbReference type="ChEBI" id="CHEBI:23378"/>
    </ligand>
</feature>
<comment type="cofactor">
    <cofactor evidence="7">
        <name>Cu cation</name>
        <dbReference type="ChEBI" id="CHEBI:23378"/>
    </cofactor>
    <text evidence="7">Binds 1 copper ion per subunit.</text>
</comment>
<keyword evidence="5" id="KW-0249">Electron transport</keyword>
<keyword evidence="10" id="KW-1185">Reference proteome</keyword>
<evidence type="ECO:0000256" key="7">
    <source>
        <dbReference type="PIRSR" id="PIRSR602386-1"/>
    </source>
</evidence>
<comment type="caution">
    <text evidence="9">The sequence shown here is derived from an EMBL/GenBank/DDBJ whole genome shotgun (WGS) entry which is preliminary data.</text>
</comment>
<dbReference type="CDD" id="cd13921">
    <property type="entry name" value="Amicyanin"/>
    <property type="match status" value="1"/>
</dbReference>
<dbReference type="InterPro" id="IPR008972">
    <property type="entry name" value="Cupredoxin"/>
</dbReference>
<keyword evidence="2" id="KW-0813">Transport</keyword>
<protein>
    <submittedName>
        <fullName evidence="9">Cupredoxin family copper-binding protein</fullName>
    </submittedName>
</protein>
<dbReference type="AlphaFoldDB" id="A0A9E4ZIF4"/>
<sequence>MGTTVEVMIEDFKFAPKEIRISVGDTIKWTNLDSAPHTATDNNNNFDSGTLAKGESFSMTFEEAGTYDYICTIHPYMKGTVIVEA</sequence>
<dbReference type="PANTHER" id="PTHR36507:SF1">
    <property type="entry name" value="BLL1555 PROTEIN"/>
    <property type="match status" value="1"/>
</dbReference>
<accession>A0A9E4ZIF4</accession>
<dbReference type="InterPro" id="IPR035668">
    <property type="entry name" value="Amicyanin"/>
</dbReference>
<keyword evidence="4" id="KW-0574">Periplasm</keyword>
<dbReference type="InterPro" id="IPR052721">
    <property type="entry name" value="ET_Amicyanin"/>
</dbReference>
<reference evidence="9" key="2">
    <citation type="submission" date="2021-04" db="EMBL/GenBank/DDBJ databases">
        <authorList>
            <person name="Dong X."/>
        </authorList>
    </citation>
    <scope>NUCLEOTIDE SEQUENCE</scope>
    <source>
        <strain evidence="9">LLY</strain>
    </source>
</reference>
<evidence type="ECO:0000256" key="5">
    <source>
        <dbReference type="ARBA" id="ARBA00022982"/>
    </source>
</evidence>
<dbReference type="GO" id="GO:0009055">
    <property type="term" value="F:electron transfer activity"/>
    <property type="evidence" value="ECO:0007669"/>
    <property type="project" value="InterPro"/>
</dbReference>